<dbReference type="Pfam" id="PF16040">
    <property type="entry name" value="APD1-4_N"/>
    <property type="match status" value="1"/>
</dbReference>
<organism evidence="8 9">
    <name type="scientific">Acacia crassicarpa</name>
    <name type="common">northern wattle</name>
    <dbReference type="NCBI Taxonomy" id="499986"/>
    <lineage>
        <taxon>Eukaryota</taxon>
        <taxon>Viridiplantae</taxon>
        <taxon>Streptophyta</taxon>
        <taxon>Embryophyta</taxon>
        <taxon>Tracheophyta</taxon>
        <taxon>Spermatophyta</taxon>
        <taxon>Magnoliopsida</taxon>
        <taxon>eudicotyledons</taxon>
        <taxon>Gunneridae</taxon>
        <taxon>Pentapetalae</taxon>
        <taxon>rosids</taxon>
        <taxon>fabids</taxon>
        <taxon>Fabales</taxon>
        <taxon>Fabaceae</taxon>
        <taxon>Caesalpinioideae</taxon>
        <taxon>mimosoid clade</taxon>
        <taxon>Acacieae</taxon>
        <taxon>Acacia</taxon>
    </lineage>
</organism>
<evidence type="ECO:0000259" key="7">
    <source>
        <dbReference type="PROSITE" id="PS50089"/>
    </source>
</evidence>
<keyword evidence="9" id="KW-1185">Reference proteome</keyword>
<evidence type="ECO:0000256" key="3">
    <source>
        <dbReference type="ARBA" id="ARBA00022833"/>
    </source>
</evidence>
<protein>
    <recommendedName>
        <fullName evidence="7">RING-type domain-containing protein</fullName>
    </recommendedName>
</protein>
<feature type="compositionally biased region" description="Low complexity" evidence="5">
    <location>
        <begin position="1"/>
        <end position="21"/>
    </location>
</feature>
<evidence type="ECO:0000256" key="5">
    <source>
        <dbReference type="SAM" id="MobiDB-lite"/>
    </source>
</evidence>
<name>A0AAE1MWJ0_9FABA</name>
<accession>A0AAE1MWJ0</accession>
<feature type="transmembrane region" description="Helical" evidence="6">
    <location>
        <begin position="60"/>
        <end position="83"/>
    </location>
</feature>
<dbReference type="InterPro" id="IPR032008">
    <property type="entry name" value="APD1-4_N"/>
</dbReference>
<keyword evidence="3" id="KW-0862">Zinc</keyword>
<evidence type="ECO:0000256" key="4">
    <source>
        <dbReference type="PROSITE-ProRule" id="PRU00175"/>
    </source>
</evidence>
<evidence type="ECO:0000256" key="6">
    <source>
        <dbReference type="SAM" id="Phobius"/>
    </source>
</evidence>
<dbReference type="InterPro" id="IPR032010">
    <property type="entry name" value="APD1-4_M"/>
</dbReference>
<dbReference type="AlphaFoldDB" id="A0AAE1MWJ0"/>
<dbReference type="PROSITE" id="PS50089">
    <property type="entry name" value="ZF_RING_2"/>
    <property type="match status" value="1"/>
</dbReference>
<dbReference type="EMBL" id="JAWXYG010000003">
    <property type="protein sequence ID" value="KAK4278573.1"/>
    <property type="molecule type" value="Genomic_DNA"/>
</dbReference>
<keyword evidence="1" id="KW-0479">Metal-binding</keyword>
<evidence type="ECO:0000313" key="9">
    <source>
        <dbReference type="Proteomes" id="UP001293593"/>
    </source>
</evidence>
<sequence>MEDTSSSSSPLLPVSTSQLQPEEADNSNEQNHQQPLRNSLSYRANIYMANPHLAAIRGDVCSCLIILITFWLVATIGLVAGIYGTTTLQLGPYSSVLIQLNSIFVRSIKVEQINEPKPGIMLYGFDEPPALDVKTNWSRSYNGFVPHNFYKEWIFYLNRQSQLDIFYDVKSPRFSQFSLVIAQGREELLGWIEEPSFPNTTLSWNIIYGRDKITQKISDPFSYYVALGNLYTQDVEVELKFSVSSVVYNTSSASSRCSPDSSLCRLQLSLSQSGSAVLTTPPPPRGNFEDEWYHVKLSYTPRWTTYFVASGVVTGLIFFIFRICNGFQRYDSETESLQQVHHHVVSERTPLLVNKNDDALSLGSSYESFTSEEEDVTGKPLMKEGGEAENSMKHLCVICFDALRDCFFLPCGHSAACFQCATRVVEEANPCPICRRKIKKVRQIFTV</sequence>
<dbReference type="Pfam" id="PF16041">
    <property type="entry name" value="APD1-4_M"/>
    <property type="match status" value="1"/>
</dbReference>
<dbReference type="GO" id="GO:0008270">
    <property type="term" value="F:zinc ion binding"/>
    <property type="evidence" value="ECO:0007669"/>
    <property type="project" value="UniProtKB-KW"/>
</dbReference>
<keyword evidence="6" id="KW-0812">Transmembrane</keyword>
<dbReference type="PANTHER" id="PTHR46858:SF11">
    <property type="entry name" value="LIGASE, PUTATIVE-RELATED"/>
    <property type="match status" value="1"/>
</dbReference>
<evidence type="ECO:0000313" key="8">
    <source>
        <dbReference type="EMBL" id="KAK4278573.1"/>
    </source>
</evidence>
<dbReference type="InterPro" id="IPR001841">
    <property type="entry name" value="Znf_RING"/>
</dbReference>
<keyword evidence="6" id="KW-1133">Transmembrane helix</keyword>
<dbReference type="SMART" id="SM00184">
    <property type="entry name" value="RING"/>
    <property type="match status" value="1"/>
</dbReference>
<proteinExistence type="predicted"/>
<dbReference type="GO" id="GO:0061630">
    <property type="term" value="F:ubiquitin protein ligase activity"/>
    <property type="evidence" value="ECO:0007669"/>
    <property type="project" value="TreeGrafter"/>
</dbReference>
<dbReference type="GO" id="GO:0016567">
    <property type="term" value="P:protein ubiquitination"/>
    <property type="evidence" value="ECO:0007669"/>
    <property type="project" value="TreeGrafter"/>
</dbReference>
<keyword evidence="6" id="KW-0472">Membrane</keyword>
<dbReference type="Gene3D" id="3.30.40.10">
    <property type="entry name" value="Zinc/RING finger domain, C3HC4 (zinc finger)"/>
    <property type="match status" value="1"/>
</dbReference>
<keyword evidence="2 4" id="KW-0863">Zinc-finger</keyword>
<gene>
    <name evidence="8" type="ORF">QN277_016404</name>
</gene>
<dbReference type="InterPro" id="IPR013083">
    <property type="entry name" value="Znf_RING/FYVE/PHD"/>
</dbReference>
<reference evidence="8" key="1">
    <citation type="submission" date="2023-10" db="EMBL/GenBank/DDBJ databases">
        <title>Chromosome-level genome of the transformable northern wattle, Acacia crassicarpa.</title>
        <authorList>
            <person name="Massaro I."/>
            <person name="Sinha N.R."/>
            <person name="Poethig S."/>
            <person name="Leichty A.R."/>
        </authorList>
    </citation>
    <scope>NUCLEOTIDE SEQUENCE</scope>
    <source>
        <strain evidence="8">Acra3RX</strain>
        <tissue evidence="8">Leaf</tissue>
    </source>
</reference>
<dbReference type="Pfam" id="PF13920">
    <property type="entry name" value="zf-C3HC4_3"/>
    <property type="match status" value="1"/>
</dbReference>
<feature type="transmembrane region" description="Helical" evidence="6">
    <location>
        <begin position="303"/>
        <end position="321"/>
    </location>
</feature>
<dbReference type="Proteomes" id="UP001293593">
    <property type="component" value="Unassembled WGS sequence"/>
</dbReference>
<evidence type="ECO:0000256" key="2">
    <source>
        <dbReference type="ARBA" id="ARBA00022771"/>
    </source>
</evidence>
<dbReference type="SUPFAM" id="SSF57850">
    <property type="entry name" value="RING/U-box"/>
    <property type="match status" value="1"/>
</dbReference>
<dbReference type="GO" id="GO:0009705">
    <property type="term" value="C:plant-type vacuole membrane"/>
    <property type="evidence" value="ECO:0007669"/>
    <property type="project" value="TreeGrafter"/>
</dbReference>
<feature type="region of interest" description="Disordered" evidence="5">
    <location>
        <begin position="1"/>
        <end position="35"/>
    </location>
</feature>
<dbReference type="PANTHER" id="PTHR46858">
    <property type="entry name" value="OS05G0521000 PROTEIN"/>
    <property type="match status" value="1"/>
</dbReference>
<comment type="caution">
    <text evidence="8">The sequence shown here is derived from an EMBL/GenBank/DDBJ whole genome shotgun (WGS) entry which is preliminary data.</text>
</comment>
<dbReference type="GO" id="GO:0005768">
    <property type="term" value="C:endosome"/>
    <property type="evidence" value="ECO:0007669"/>
    <property type="project" value="TreeGrafter"/>
</dbReference>
<feature type="domain" description="RING-type" evidence="7">
    <location>
        <begin position="396"/>
        <end position="435"/>
    </location>
</feature>
<evidence type="ECO:0000256" key="1">
    <source>
        <dbReference type="ARBA" id="ARBA00022723"/>
    </source>
</evidence>